<organism evidence="1 2">
    <name type="scientific">Sphaerisporangium dianthi</name>
    <dbReference type="NCBI Taxonomy" id="1436120"/>
    <lineage>
        <taxon>Bacteria</taxon>
        <taxon>Bacillati</taxon>
        <taxon>Actinomycetota</taxon>
        <taxon>Actinomycetes</taxon>
        <taxon>Streptosporangiales</taxon>
        <taxon>Streptosporangiaceae</taxon>
        <taxon>Sphaerisporangium</taxon>
    </lineage>
</organism>
<evidence type="ECO:0000313" key="1">
    <source>
        <dbReference type="EMBL" id="MFC4532695.1"/>
    </source>
</evidence>
<sequence length="144" mass="15236">MLEELVATAGTTIVAAMATSAWDTVRHQVAEFVRRFGAKEQADAAEALLDGNAAQIERAKDPEKARTRLRGGWEQILEDLLADRPDAADELRSLVTRAQAALPPAQRTWVQTITASGPGSVAAGAMGGDVIFHAPVTGPPPVQQ</sequence>
<dbReference type="EMBL" id="JBHSFP010000011">
    <property type="protein sequence ID" value="MFC4532695.1"/>
    <property type="molecule type" value="Genomic_DNA"/>
</dbReference>
<evidence type="ECO:0000313" key="2">
    <source>
        <dbReference type="Proteomes" id="UP001596004"/>
    </source>
</evidence>
<comment type="caution">
    <text evidence="1">The sequence shown here is derived from an EMBL/GenBank/DDBJ whole genome shotgun (WGS) entry which is preliminary data.</text>
</comment>
<dbReference type="Proteomes" id="UP001596004">
    <property type="component" value="Unassembled WGS sequence"/>
</dbReference>
<protein>
    <submittedName>
        <fullName evidence="1">Uncharacterized protein</fullName>
    </submittedName>
</protein>
<dbReference type="RefSeq" id="WP_380841563.1">
    <property type="nucleotide sequence ID" value="NZ_JBHSFP010000011.1"/>
</dbReference>
<reference evidence="2" key="1">
    <citation type="journal article" date="2019" name="Int. J. Syst. Evol. Microbiol.">
        <title>The Global Catalogue of Microorganisms (GCM) 10K type strain sequencing project: providing services to taxonomists for standard genome sequencing and annotation.</title>
        <authorList>
            <consortium name="The Broad Institute Genomics Platform"/>
            <consortium name="The Broad Institute Genome Sequencing Center for Infectious Disease"/>
            <person name="Wu L."/>
            <person name="Ma J."/>
        </authorList>
    </citation>
    <scope>NUCLEOTIDE SEQUENCE [LARGE SCALE GENOMIC DNA]</scope>
    <source>
        <strain evidence="2">CGMCC 4.7132</strain>
    </source>
</reference>
<accession>A0ABV9CJ16</accession>
<proteinExistence type="predicted"/>
<gene>
    <name evidence="1" type="ORF">ACFO60_18110</name>
</gene>
<keyword evidence="2" id="KW-1185">Reference proteome</keyword>
<name>A0ABV9CJ16_9ACTN</name>